<proteinExistence type="predicted"/>
<feature type="domain" description="PHD-type" evidence="16">
    <location>
        <begin position="832"/>
        <end position="909"/>
    </location>
</feature>
<dbReference type="Pfam" id="PF00569">
    <property type="entry name" value="ZZ"/>
    <property type="match status" value="1"/>
</dbReference>
<dbReference type="PROSITE" id="PS50016">
    <property type="entry name" value="ZF_PHD_2"/>
    <property type="match status" value="1"/>
</dbReference>
<dbReference type="PROSITE" id="PS50134">
    <property type="entry name" value="ZF_TAZ"/>
    <property type="match status" value="1"/>
</dbReference>
<keyword evidence="13" id="KW-0012">Acyltransferase</keyword>
<accession>A0ABD1UCZ2</accession>
<dbReference type="InterPro" id="IPR013178">
    <property type="entry name" value="Histone_AcTrfase_Rtt109/CBP"/>
</dbReference>
<comment type="subcellular location">
    <subcellularLocation>
        <location evidence="2">Nucleus</location>
    </subcellularLocation>
</comment>
<dbReference type="InterPro" id="IPR001965">
    <property type="entry name" value="Znf_PHD"/>
</dbReference>
<name>A0ABD1UCZ2_9LAMI</name>
<dbReference type="InterPro" id="IPR043145">
    <property type="entry name" value="Znf_ZZ_sf"/>
</dbReference>
<dbReference type="SUPFAM" id="SSF57850">
    <property type="entry name" value="RING/U-box"/>
    <property type="match status" value="2"/>
</dbReference>
<evidence type="ECO:0000256" key="8">
    <source>
        <dbReference type="ARBA" id="ARBA00022853"/>
    </source>
</evidence>
<comment type="caution">
    <text evidence="19">The sequence shown here is derived from an EMBL/GenBank/DDBJ whole genome shotgun (WGS) entry which is preliminary data.</text>
</comment>
<keyword evidence="7" id="KW-0862">Zinc</keyword>
<dbReference type="InterPro" id="IPR000197">
    <property type="entry name" value="Znf_TAZ"/>
</dbReference>
<dbReference type="GO" id="GO:0008270">
    <property type="term" value="F:zinc ion binding"/>
    <property type="evidence" value="ECO:0007669"/>
    <property type="project" value="UniProtKB-KW"/>
</dbReference>
<keyword evidence="12" id="KW-0539">Nucleus</keyword>
<evidence type="ECO:0000256" key="5">
    <source>
        <dbReference type="ARBA" id="ARBA00022723"/>
    </source>
</evidence>
<evidence type="ECO:0000259" key="17">
    <source>
        <dbReference type="PROSITE" id="PS50134"/>
    </source>
</evidence>
<dbReference type="GO" id="GO:0004402">
    <property type="term" value="F:histone acetyltransferase activity"/>
    <property type="evidence" value="ECO:0007669"/>
    <property type="project" value="UniProtKB-ARBA"/>
</dbReference>
<keyword evidence="8" id="KW-0156">Chromatin regulator</keyword>
<dbReference type="EMBL" id="JBFOLJ010000007">
    <property type="protein sequence ID" value="KAL2522894.1"/>
    <property type="molecule type" value="Genomic_DNA"/>
</dbReference>
<reference evidence="20" key="1">
    <citation type="submission" date="2024-07" db="EMBL/GenBank/DDBJ databases">
        <title>Two chromosome-level genome assemblies of Korean endemic species Abeliophyllum distichum and Forsythia ovata (Oleaceae).</title>
        <authorList>
            <person name="Jang H."/>
        </authorList>
    </citation>
    <scope>NUCLEOTIDE SEQUENCE [LARGE SCALE GENOMIC DNA]</scope>
</reference>
<dbReference type="InterPro" id="IPR035898">
    <property type="entry name" value="TAZ_dom_sf"/>
</dbReference>
<dbReference type="SMART" id="SM00291">
    <property type="entry name" value="ZnF_ZZ"/>
    <property type="match status" value="2"/>
</dbReference>
<evidence type="ECO:0000259" key="16">
    <source>
        <dbReference type="PROSITE" id="PS50016"/>
    </source>
</evidence>
<evidence type="ECO:0000256" key="6">
    <source>
        <dbReference type="ARBA" id="ARBA00022771"/>
    </source>
</evidence>
<evidence type="ECO:0000256" key="13">
    <source>
        <dbReference type="ARBA" id="ARBA00023315"/>
    </source>
</evidence>
<evidence type="ECO:0000256" key="4">
    <source>
        <dbReference type="ARBA" id="ARBA00022679"/>
    </source>
</evidence>
<gene>
    <name evidence="19" type="ORF">Fot_26817</name>
</gene>
<dbReference type="SUPFAM" id="SSF57903">
    <property type="entry name" value="FYVE/PHD zinc finger"/>
    <property type="match status" value="1"/>
</dbReference>
<keyword evidence="4" id="KW-0808">Transferase</keyword>
<feature type="domain" description="TAZ-type" evidence="17">
    <location>
        <begin position="1413"/>
        <end position="1499"/>
    </location>
</feature>
<evidence type="ECO:0000256" key="7">
    <source>
        <dbReference type="ARBA" id="ARBA00022833"/>
    </source>
</evidence>
<dbReference type="SMART" id="SM00551">
    <property type="entry name" value="ZnF_TAZ"/>
    <property type="match status" value="1"/>
</dbReference>
<evidence type="ECO:0000259" key="18">
    <source>
        <dbReference type="PROSITE" id="PS51727"/>
    </source>
</evidence>
<dbReference type="PROSITE" id="PS01359">
    <property type="entry name" value="ZF_PHD_1"/>
    <property type="match status" value="1"/>
</dbReference>
<organism evidence="19 20">
    <name type="scientific">Forsythia ovata</name>
    <dbReference type="NCBI Taxonomy" id="205694"/>
    <lineage>
        <taxon>Eukaryota</taxon>
        <taxon>Viridiplantae</taxon>
        <taxon>Streptophyta</taxon>
        <taxon>Embryophyta</taxon>
        <taxon>Tracheophyta</taxon>
        <taxon>Spermatophyta</taxon>
        <taxon>Magnoliopsida</taxon>
        <taxon>eudicotyledons</taxon>
        <taxon>Gunneridae</taxon>
        <taxon>Pentapetalae</taxon>
        <taxon>asterids</taxon>
        <taxon>lamiids</taxon>
        <taxon>Lamiales</taxon>
        <taxon>Oleaceae</taxon>
        <taxon>Forsythieae</taxon>
        <taxon>Forsythia</taxon>
    </lineage>
</organism>
<evidence type="ECO:0000256" key="9">
    <source>
        <dbReference type="ARBA" id="ARBA00023015"/>
    </source>
</evidence>
<dbReference type="Pfam" id="PF02135">
    <property type="entry name" value="zf-TAZ"/>
    <property type="match status" value="1"/>
</dbReference>
<keyword evidence="9" id="KW-0805">Transcription regulation</keyword>
<dbReference type="PANTHER" id="PTHR13808:SF53">
    <property type="entry name" value="HISTONE ACETYLTRANSFERASE HAC2"/>
    <property type="match status" value="1"/>
</dbReference>
<dbReference type="InterPro" id="IPR019787">
    <property type="entry name" value="Znf_PHD-finger"/>
</dbReference>
<dbReference type="SMART" id="SM01250">
    <property type="entry name" value="KAT11"/>
    <property type="match status" value="1"/>
</dbReference>
<evidence type="ECO:0000313" key="19">
    <source>
        <dbReference type="EMBL" id="KAL2522894.1"/>
    </source>
</evidence>
<evidence type="ECO:0000256" key="15">
    <source>
        <dbReference type="PROSITE-ProRule" id="PRU00146"/>
    </source>
</evidence>
<comment type="function">
    <text evidence="1">Acetyltransferase enzyme. Acetylates histones, giving a specific tag for transcriptional activation.</text>
</comment>
<evidence type="ECO:0000256" key="10">
    <source>
        <dbReference type="ARBA" id="ARBA00023159"/>
    </source>
</evidence>
<dbReference type="InterPro" id="IPR031162">
    <property type="entry name" value="CBP_P300_HAT"/>
</dbReference>
<keyword evidence="20" id="KW-1185">Reference proteome</keyword>
<keyword evidence="6 15" id="KW-0863">Zinc-finger</keyword>
<dbReference type="Gene3D" id="3.30.40.10">
    <property type="entry name" value="Zinc/RING finger domain, C3HC4 (zinc finger)"/>
    <property type="match status" value="1"/>
</dbReference>
<evidence type="ECO:0000256" key="14">
    <source>
        <dbReference type="ARBA" id="ARBA00048017"/>
    </source>
</evidence>
<evidence type="ECO:0000256" key="12">
    <source>
        <dbReference type="ARBA" id="ARBA00023242"/>
    </source>
</evidence>
<dbReference type="Pfam" id="PF08214">
    <property type="entry name" value="HAT_KAT11"/>
    <property type="match status" value="1"/>
</dbReference>
<evidence type="ECO:0000256" key="3">
    <source>
        <dbReference type="ARBA" id="ARBA00013184"/>
    </source>
</evidence>
<dbReference type="InterPro" id="IPR013083">
    <property type="entry name" value="Znf_RING/FYVE/PHD"/>
</dbReference>
<dbReference type="PROSITE" id="PS01357">
    <property type="entry name" value="ZF_ZZ_1"/>
    <property type="match status" value="1"/>
</dbReference>
<dbReference type="GO" id="GO:0005634">
    <property type="term" value="C:nucleus"/>
    <property type="evidence" value="ECO:0007669"/>
    <property type="project" value="UniProtKB-SubCell"/>
</dbReference>
<dbReference type="EC" id="2.3.1.48" evidence="3"/>
<keyword evidence="11" id="KW-0804">Transcription</keyword>
<dbReference type="InterPro" id="IPR019786">
    <property type="entry name" value="Zinc_finger_PHD-type_CS"/>
</dbReference>
<dbReference type="InterPro" id="IPR000433">
    <property type="entry name" value="Znf_ZZ"/>
</dbReference>
<dbReference type="SUPFAM" id="SSF57933">
    <property type="entry name" value="TAZ domain"/>
    <property type="match status" value="1"/>
</dbReference>
<dbReference type="InterPro" id="IPR011011">
    <property type="entry name" value="Znf_FYVE_PHD"/>
</dbReference>
<dbReference type="Proteomes" id="UP001604277">
    <property type="component" value="Unassembled WGS sequence"/>
</dbReference>
<evidence type="ECO:0000256" key="2">
    <source>
        <dbReference type="ARBA" id="ARBA00004123"/>
    </source>
</evidence>
<keyword evidence="10" id="KW-0010">Activator</keyword>
<feature type="domain" description="CBP/p300-type HAT" evidence="18">
    <location>
        <begin position="922"/>
        <end position="1353"/>
    </location>
</feature>
<dbReference type="Gene3D" id="1.20.1020.10">
    <property type="entry name" value="TAZ domain"/>
    <property type="match status" value="1"/>
</dbReference>
<dbReference type="PANTHER" id="PTHR13808">
    <property type="entry name" value="CBP/P300-RELATED"/>
    <property type="match status" value="1"/>
</dbReference>
<comment type="catalytic activity">
    <reaction evidence="14">
        <text>L-lysyl-[protein] + acetyl-CoA = N(6)-acetyl-L-lysyl-[protein] + CoA + H(+)</text>
        <dbReference type="Rhea" id="RHEA:45948"/>
        <dbReference type="Rhea" id="RHEA-COMP:9752"/>
        <dbReference type="Rhea" id="RHEA-COMP:10731"/>
        <dbReference type="ChEBI" id="CHEBI:15378"/>
        <dbReference type="ChEBI" id="CHEBI:29969"/>
        <dbReference type="ChEBI" id="CHEBI:57287"/>
        <dbReference type="ChEBI" id="CHEBI:57288"/>
        <dbReference type="ChEBI" id="CHEBI:61930"/>
        <dbReference type="EC" id="2.3.1.48"/>
    </reaction>
</comment>
<evidence type="ECO:0000256" key="11">
    <source>
        <dbReference type="ARBA" id="ARBA00023163"/>
    </source>
</evidence>
<dbReference type="Gene3D" id="3.30.60.90">
    <property type="match status" value="2"/>
</dbReference>
<protein>
    <recommendedName>
        <fullName evidence="3">histone acetyltransferase</fullName>
        <ecNumber evidence="3">2.3.1.48</ecNumber>
    </recommendedName>
</protein>
<dbReference type="SMART" id="SM00249">
    <property type="entry name" value="PHD"/>
    <property type="match status" value="1"/>
</dbReference>
<evidence type="ECO:0000256" key="1">
    <source>
        <dbReference type="ARBA" id="ARBA00002581"/>
    </source>
</evidence>
<dbReference type="CDD" id="cd15614">
    <property type="entry name" value="PHD_HAC_like"/>
    <property type="match status" value="1"/>
</dbReference>
<keyword evidence="5" id="KW-0479">Metal-binding</keyword>
<sequence>MSVREFSTLQQQFTNGFNHQFSEEQLQNCRTSSSYPHCGNELRRNEIEKNLQQKTNFEWGKQISDFGSDMGGRLLGGSAFKECLRQEIPSCQLQNLNQHEISDSRALHEVSSSVASSFSPIPRITAGFGVSFGFSNLNSSYPGFEYSMASTAACSTDRVSNIESSLRFQEPQNDIHGVVSTLVACDVKNMFSSVDRKKISGEVAPSPEQILSITACSDGDCHSDKEHLEGGQAFSFSSLQGSESTSGNCILQQHINQDESNLMKYRELVENNLNVYHTNASSLLGKKSKLDKYNAWIPEQVPLRTPEDANDLSDMIVSKPESSHEELFQFEVPMRELKQSHQQPYPPFAHFDKSSETLTNGCAVEFKECYTQTAGKRPMILPQLLVDRSCTVQREFWDVQPAKPIDSILSLHNILVSYITYKSMPVNAESRQDFVEYMHLTVCSDHRCACDKYRVLISHFDTCHYTGCSICGPVRELGPVDKIYSGSGKAKRDLLRDLHSIDSDSIDSYIIEDLQPFPKRLRMENVVASDGRPMGAVALPLKQPCDTKRYPQRFGIPVHNNEDAMEVNKELLSFREDTIQTGVTRNYIADSNGGCANGSFRRTEGHLKMGQPSEAPIYDKDSAEMNKEVFRSPENFRMRGNDAPDNKMLDNDYASSLPEELIMACKQREMDFASTGNVNSVVINPQSLDSESLPALSEEQIIGREGEEIKLMSKAEHVRLGVKCDSDESAVHYQPGIELKDSKGLGVSLTDFFTEEQIKEHLHSFNQCISQNVMKGFTENTDAHSLGENTCQLCAVDRLVFTPSPIYCSSCGARIKRKLNYYWTEDEMGAGYCFCALCFRESRGGNISFRGMSFSKEKLHKDNNDEEVEEPWVQCDKCQLWQHEICALYNAKRDLEGKGKYICPLCRLAEIAAKEHVSTPAAFRATDLPRTMLSDHIEERLFRSLKREREERAKLAEKSPIEVPEATDLVVRVVLAVNKQLKVSQKFLDILQGETYPTEFPYRSKVILLFQKIEGVDVCIFGMYVQEFGSECRQPNQRCIYISYLDSVKYFRPKIETVTGEALRTFVYQEILIGYLDYCKQRGFTTCYIWACPPLKGEDYILYCHPEGQKTPKTDKLRKWYKKMLRKALEENVVVDYTNFYDHFFVRSGKCNIKITAACLPYFDGDYWSGAAEDVIRSIEKESGGFGRKVKVVTKRTFKAMGHSDLSSDATKDILVMQKLGQTILPKKEDFIIVRLQFTCINCHEVILSGSRWSCKQCNNFHLCTRCLEMKQNSDIIKTHSIINGGKHLLCQIAVTDVAADTEDKDVIIDNNFFEQRHSFLSFCQANHYQFGTLRRAKHSSMMILYHLNKMTELTKRISCSICQNDITVQWHCKICPEFDVCAACHQRDGDSCHVHELIQHLSNADCETKIKQTQHRKVLEKRELLNLLVHANWCRGTRDNPCSHPNCRRVKIFFLHSRNCEVRLSGGCKHCKRIWFLLCLHSRNCRESNCSMPRCMELKKYREMRAAV</sequence>
<dbReference type="PROSITE" id="PS51727">
    <property type="entry name" value="CBP_P300_HAT"/>
    <property type="match status" value="1"/>
</dbReference>
<evidence type="ECO:0000313" key="20">
    <source>
        <dbReference type="Proteomes" id="UP001604277"/>
    </source>
</evidence>